<dbReference type="EMBL" id="JABXBU010000002">
    <property type="protein sequence ID" value="KAF8794414.1"/>
    <property type="molecule type" value="Genomic_DNA"/>
</dbReference>
<proteinExistence type="predicted"/>
<reference evidence="1" key="1">
    <citation type="journal article" date="2020" name="bioRxiv">
        <title>Chromosome-level reference genome of the European wasp spider Argiope bruennichi: a resource for studies on range expansion and evolutionary adaptation.</title>
        <authorList>
            <person name="Sheffer M.M."/>
            <person name="Hoppe A."/>
            <person name="Krehenwinkel H."/>
            <person name="Uhl G."/>
            <person name="Kuss A.W."/>
            <person name="Jensen L."/>
            <person name="Jensen C."/>
            <person name="Gillespie R.G."/>
            <person name="Hoff K.J."/>
            <person name="Prost S."/>
        </authorList>
    </citation>
    <scope>NUCLEOTIDE SEQUENCE</scope>
</reference>
<organism evidence="1 2">
    <name type="scientific">Argiope bruennichi</name>
    <name type="common">Wasp spider</name>
    <name type="synonym">Aranea bruennichi</name>
    <dbReference type="NCBI Taxonomy" id="94029"/>
    <lineage>
        <taxon>Eukaryota</taxon>
        <taxon>Metazoa</taxon>
        <taxon>Ecdysozoa</taxon>
        <taxon>Arthropoda</taxon>
        <taxon>Chelicerata</taxon>
        <taxon>Arachnida</taxon>
        <taxon>Araneae</taxon>
        <taxon>Araneomorphae</taxon>
        <taxon>Entelegynae</taxon>
        <taxon>Araneoidea</taxon>
        <taxon>Araneidae</taxon>
        <taxon>Argiope</taxon>
    </lineage>
</organism>
<gene>
    <name evidence="1" type="ORF">HNY73_002397</name>
</gene>
<comment type="caution">
    <text evidence="1">The sequence shown here is derived from an EMBL/GenBank/DDBJ whole genome shotgun (WGS) entry which is preliminary data.</text>
</comment>
<accession>A0A8T0FTD9</accession>
<protein>
    <submittedName>
        <fullName evidence="1">Uncharacterized protein</fullName>
    </submittedName>
</protein>
<evidence type="ECO:0000313" key="1">
    <source>
        <dbReference type="EMBL" id="KAF8794414.1"/>
    </source>
</evidence>
<keyword evidence="2" id="KW-1185">Reference proteome</keyword>
<dbReference type="AlphaFoldDB" id="A0A8T0FTD9"/>
<dbReference type="Proteomes" id="UP000807504">
    <property type="component" value="Unassembled WGS sequence"/>
</dbReference>
<evidence type="ECO:0000313" key="2">
    <source>
        <dbReference type="Proteomes" id="UP000807504"/>
    </source>
</evidence>
<sequence length="72" mass="8213">MHGWNWIFTTLEDFCSNLNIHVAYPTSFLRLHCLGGIGTLTSSPESWFDLNSTSLAMFRERGQTELMLVNFG</sequence>
<reference evidence="1" key="2">
    <citation type="submission" date="2020-06" db="EMBL/GenBank/DDBJ databases">
        <authorList>
            <person name="Sheffer M."/>
        </authorList>
    </citation>
    <scope>NUCLEOTIDE SEQUENCE</scope>
</reference>
<name>A0A8T0FTD9_ARGBR</name>